<keyword evidence="2" id="KW-0238">DNA-binding</keyword>
<dbReference type="Pfam" id="PF13377">
    <property type="entry name" value="Peripla_BP_3"/>
    <property type="match status" value="1"/>
</dbReference>
<proteinExistence type="predicted"/>
<dbReference type="Proteomes" id="UP001500751">
    <property type="component" value="Unassembled WGS sequence"/>
</dbReference>
<feature type="domain" description="HTH deoR-type" evidence="5">
    <location>
        <begin position="3"/>
        <end position="58"/>
    </location>
</feature>
<name>A0ABP5GWP8_9ACTN</name>
<comment type="caution">
    <text evidence="6">The sequence shown here is derived from an EMBL/GenBank/DDBJ whole genome shotgun (WGS) entry which is preliminary data.</text>
</comment>
<organism evidence="6 7">
    <name type="scientific">Catenulispora yoronensis</name>
    <dbReference type="NCBI Taxonomy" id="450799"/>
    <lineage>
        <taxon>Bacteria</taxon>
        <taxon>Bacillati</taxon>
        <taxon>Actinomycetota</taxon>
        <taxon>Actinomycetes</taxon>
        <taxon>Catenulisporales</taxon>
        <taxon>Catenulisporaceae</taxon>
        <taxon>Catenulispora</taxon>
    </lineage>
</organism>
<evidence type="ECO:0000259" key="5">
    <source>
        <dbReference type="PROSITE" id="PS51000"/>
    </source>
</evidence>
<sequence>MLAARRHALILRLARERGSVQVAELVGILGVSDVTVRRDLDQLARSGQLEKVHGGAVLPPGTEPAAGRGTGHGRDPGEDTELPVIGALIPKSSYYFNRVVDGVRRVLREREPEGRLLVAVSDYQSGQDLSLAMGLVDSGAQALLLAPTDEVEWAGALGVPAVLVERRSHGPAATATSWVRTDHETGAGLAVRHLHELGHRRIAVFARGETPTSRSVLSGFEQAAEALALTDCPRVVGTDLPGWPTWGPEQIDDLAGRLRAAEATALLVHSDEDALALLQNGFANRFAVPREMSIVAYDDEFSALTRPALTAVSPPKEAVGEIAVRTLLDLVRDPAAPARHVDVSPRLIVRESTGVARTL</sequence>
<dbReference type="SUPFAM" id="SSF53822">
    <property type="entry name" value="Periplasmic binding protein-like I"/>
    <property type="match status" value="1"/>
</dbReference>
<dbReference type="InterPro" id="IPR001034">
    <property type="entry name" value="DeoR_HTH"/>
</dbReference>
<feature type="region of interest" description="Disordered" evidence="4">
    <location>
        <begin position="53"/>
        <end position="79"/>
    </location>
</feature>
<keyword evidence="7" id="KW-1185">Reference proteome</keyword>
<evidence type="ECO:0000256" key="1">
    <source>
        <dbReference type="ARBA" id="ARBA00023015"/>
    </source>
</evidence>
<dbReference type="RefSeq" id="WP_344670825.1">
    <property type="nucleotide sequence ID" value="NZ_BAAAQN010000068.1"/>
</dbReference>
<accession>A0ABP5GWP8</accession>
<dbReference type="CDD" id="cd06267">
    <property type="entry name" value="PBP1_LacI_sugar_binding-like"/>
    <property type="match status" value="1"/>
</dbReference>
<dbReference type="InterPro" id="IPR028082">
    <property type="entry name" value="Peripla_BP_I"/>
</dbReference>
<evidence type="ECO:0000313" key="7">
    <source>
        <dbReference type="Proteomes" id="UP001500751"/>
    </source>
</evidence>
<dbReference type="InterPro" id="IPR036390">
    <property type="entry name" value="WH_DNA-bd_sf"/>
</dbReference>
<dbReference type="PANTHER" id="PTHR30146">
    <property type="entry name" value="LACI-RELATED TRANSCRIPTIONAL REPRESSOR"/>
    <property type="match status" value="1"/>
</dbReference>
<keyword evidence="1" id="KW-0805">Transcription regulation</keyword>
<dbReference type="InterPro" id="IPR046335">
    <property type="entry name" value="LacI/GalR-like_sensor"/>
</dbReference>
<dbReference type="SMART" id="SM00420">
    <property type="entry name" value="HTH_DEOR"/>
    <property type="match status" value="1"/>
</dbReference>
<dbReference type="Gene3D" id="3.40.50.2300">
    <property type="match status" value="2"/>
</dbReference>
<evidence type="ECO:0000313" key="6">
    <source>
        <dbReference type="EMBL" id="GAA2057553.1"/>
    </source>
</evidence>
<dbReference type="SUPFAM" id="SSF46785">
    <property type="entry name" value="Winged helix' DNA-binding domain"/>
    <property type="match status" value="1"/>
</dbReference>
<dbReference type="PRINTS" id="PR00037">
    <property type="entry name" value="HTHLACR"/>
</dbReference>
<gene>
    <name evidence="6" type="ORF">GCM10009839_78750</name>
</gene>
<dbReference type="InterPro" id="IPR036388">
    <property type="entry name" value="WH-like_DNA-bd_sf"/>
</dbReference>
<dbReference type="PROSITE" id="PS51000">
    <property type="entry name" value="HTH_DEOR_2"/>
    <property type="match status" value="1"/>
</dbReference>
<dbReference type="PANTHER" id="PTHR30146:SF155">
    <property type="entry name" value="ALANINE RACEMASE"/>
    <property type="match status" value="1"/>
</dbReference>
<evidence type="ECO:0000256" key="3">
    <source>
        <dbReference type="ARBA" id="ARBA00023163"/>
    </source>
</evidence>
<protein>
    <submittedName>
        <fullName evidence="6">Substrate-binding domain-containing protein</fullName>
    </submittedName>
</protein>
<dbReference type="EMBL" id="BAAAQN010000068">
    <property type="protein sequence ID" value="GAA2057553.1"/>
    <property type="molecule type" value="Genomic_DNA"/>
</dbReference>
<keyword evidence="3" id="KW-0804">Transcription</keyword>
<dbReference type="Pfam" id="PF08220">
    <property type="entry name" value="HTH_DeoR"/>
    <property type="match status" value="1"/>
</dbReference>
<evidence type="ECO:0000256" key="2">
    <source>
        <dbReference type="ARBA" id="ARBA00023125"/>
    </source>
</evidence>
<evidence type="ECO:0000256" key="4">
    <source>
        <dbReference type="SAM" id="MobiDB-lite"/>
    </source>
</evidence>
<dbReference type="Gene3D" id="1.10.10.10">
    <property type="entry name" value="Winged helix-like DNA-binding domain superfamily/Winged helix DNA-binding domain"/>
    <property type="match status" value="1"/>
</dbReference>
<reference evidence="7" key="1">
    <citation type="journal article" date="2019" name="Int. J. Syst. Evol. Microbiol.">
        <title>The Global Catalogue of Microorganisms (GCM) 10K type strain sequencing project: providing services to taxonomists for standard genome sequencing and annotation.</title>
        <authorList>
            <consortium name="The Broad Institute Genomics Platform"/>
            <consortium name="The Broad Institute Genome Sequencing Center for Infectious Disease"/>
            <person name="Wu L."/>
            <person name="Ma J."/>
        </authorList>
    </citation>
    <scope>NUCLEOTIDE SEQUENCE [LARGE SCALE GENOMIC DNA]</scope>
    <source>
        <strain evidence="7">JCM 16014</strain>
    </source>
</reference>